<reference evidence="2 3" key="1">
    <citation type="submission" date="2022-11" db="EMBL/GenBank/DDBJ databases">
        <title>Minimal conservation of predation-associated metabolite biosynthetic gene clusters underscores biosynthetic potential of Myxococcota including descriptions for ten novel species: Archangium lansinium sp. nov., Myxococcus landrumus sp. nov., Nannocystis bai.</title>
        <authorList>
            <person name="Ahearne A."/>
            <person name="Stevens C."/>
            <person name="Dowd S."/>
        </authorList>
    </citation>
    <scope>NUCLEOTIDE SEQUENCE [LARGE SCALE GENOMIC DNA]</scope>
    <source>
        <strain evidence="2 3">NCELM</strain>
    </source>
</reference>
<dbReference type="Proteomes" id="UP001217838">
    <property type="component" value="Unassembled WGS sequence"/>
</dbReference>
<name>A0ABT5AX70_9BACT</name>
<evidence type="ECO:0000256" key="1">
    <source>
        <dbReference type="SAM" id="MobiDB-lite"/>
    </source>
</evidence>
<feature type="compositionally biased region" description="Low complexity" evidence="1">
    <location>
        <begin position="14"/>
        <end position="25"/>
    </location>
</feature>
<sequence>MVAPAPDTAPAPAGPRASCRSSAPASHPPLSHPGPTIEIDGRSFALAWQGVGAEVQTVIVGLDERGALVTTPIPIAYADPVALGGDASGLVLVSVAQRGGGTLLQVVLGPDGALRPGTPRSLPDIALGWPGAIGVAGGQAIVEHSLASPDRSISTTALYTIDLATARATRTSDAGGRKQVHCHAGACTIVDVAASTTDAPARASIVRGAAHRELELTSACPNFYPLIHDDALLLVAPGAPWRAVEVTAKAPFLRELAIDPSLAGEAGCHSLLHVFPSATRPGLVADEAGARTLLRWDPSSSSFGAPESLPAPSGPRSLRASHPDGVIEVGWTGGHGMIHTPTDSQGRRRYYKQWHFDGGQIALLRHEAGGWTSVDPTPLALGPREGTFHDGYTPVVLRHGLHAGVLLAPDGGGDEAWFQPYLAPCP</sequence>
<gene>
    <name evidence="2" type="ORF">POL58_01745</name>
</gene>
<accession>A0ABT5AX70</accession>
<keyword evidence="3" id="KW-1185">Reference proteome</keyword>
<feature type="region of interest" description="Disordered" evidence="1">
    <location>
        <begin position="300"/>
        <end position="324"/>
    </location>
</feature>
<proteinExistence type="predicted"/>
<organism evidence="2 3">
    <name type="scientific">Nannocystis radixulma</name>
    <dbReference type="NCBI Taxonomy" id="2995305"/>
    <lineage>
        <taxon>Bacteria</taxon>
        <taxon>Pseudomonadati</taxon>
        <taxon>Myxococcota</taxon>
        <taxon>Polyangia</taxon>
        <taxon>Nannocystales</taxon>
        <taxon>Nannocystaceae</taxon>
        <taxon>Nannocystis</taxon>
    </lineage>
</organism>
<protein>
    <submittedName>
        <fullName evidence="2">Uncharacterized protein</fullName>
    </submittedName>
</protein>
<evidence type="ECO:0000313" key="3">
    <source>
        <dbReference type="Proteomes" id="UP001217838"/>
    </source>
</evidence>
<comment type="caution">
    <text evidence="2">The sequence shown here is derived from an EMBL/GenBank/DDBJ whole genome shotgun (WGS) entry which is preliminary data.</text>
</comment>
<feature type="region of interest" description="Disordered" evidence="1">
    <location>
        <begin position="1"/>
        <end position="36"/>
    </location>
</feature>
<evidence type="ECO:0000313" key="2">
    <source>
        <dbReference type="EMBL" id="MDC0666436.1"/>
    </source>
</evidence>
<dbReference type="EMBL" id="JAQNDN010000001">
    <property type="protein sequence ID" value="MDC0666436.1"/>
    <property type="molecule type" value="Genomic_DNA"/>
</dbReference>